<dbReference type="Proteomes" id="UP000030742">
    <property type="component" value="Unassembled WGS sequence"/>
</dbReference>
<dbReference type="EMBL" id="KB631716">
    <property type="protein sequence ID" value="ERL85565.1"/>
    <property type="molecule type" value="Genomic_DNA"/>
</dbReference>
<protein>
    <recommendedName>
        <fullName evidence="3">Ig-like domain-containing protein</fullName>
    </recommendedName>
</protein>
<name>U4U6I3_DENPD</name>
<dbReference type="AlphaFoldDB" id="U4U6I3"/>
<evidence type="ECO:0008006" key="3">
    <source>
        <dbReference type="Google" id="ProtNLM"/>
    </source>
</evidence>
<evidence type="ECO:0000313" key="2">
    <source>
        <dbReference type="Proteomes" id="UP000030742"/>
    </source>
</evidence>
<sequence length="71" mass="8022">MDPWISSVRIFFSTQSRFYQPRTSAELPAKVVWGVAGLDALLPCDVTPALPGDNVTMIFWFKDTIGMPLYR</sequence>
<accession>U4U6I3</accession>
<reference evidence="1 2" key="1">
    <citation type="journal article" date="2013" name="Genome Biol.">
        <title>Draft genome of the mountain pine beetle, Dendroctonus ponderosae Hopkins, a major forest pest.</title>
        <authorList>
            <person name="Keeling C.I."/>
            <person name="Yuen M.M."/>
            <person name="Liao N.Y."/>
            <person name="Docking T.R."/>
            <person name="Chan S.K."/>
            <person name="Taylor G.A."/>
            <person name="Palmquist D.L."/>
            <person name="Jackman S.D."/>
            <person name="Nguyen A."/>
            <person name="Li M."/>
            <person name="Henderson H."/>
            <person name="Janes J.K."/>
            <person name="Zhao Y."/>
            <person name="Pandoh P."/>
            <person name="Moore R."/>
            <person name="Sperling F.A."/>
            <person name="Huber D.P."/>
            <person name="Birol I."/>
            <person name="Jones S.J."/>
            <person name="Bohlmann J."/>
        </authorList>
    </citation>
    <scope>NUCLEOTIDE SEQUENCE</scope>
</reference>
<gene>
    <name evidence="1" type="ORF">D910_02984</name>
</gene>
<evidence type="ECO:0000313" key="1">
    <source>
        <dbReference type="EMBL" id="ERL85565.1"/>
    </source>
</evidence>
<proteinExistence type="predicted"/>
<dbReference type="OrthoDB" id="6250964at2759"/>
<organism evidence="1 2">
    <name type="scientific">Dendroctonus ponderosae</name>
    <name type="common">Mountain pine beetle</name>
    <dbReference type="NCBI Taxonomy" id="77166"/>
    <lineage>
        <taxon>Eukaryota</taxon>
        <taxon>Metazoa</taxon>
        <taxon>Ecdysozoa</taxon>
        <taxon>Arthropoda</taxon>
        <taxon>Hexapoda</taxon>
        <taxon>Insecta</taxon>
        <taxon>Pterygota</taxon>
        <taxon>Neoptera</taxon>
        <taxon>Endopterygota</taxon>
        <taxon>Coleoptera</taxon>
        <taxon>Polyphaga</taxon>
        <taxon>Cucujiformia</taxon>
        <taxon>Curculionidae</taxon>
        <taxon>Scolytinae</taxon>
        <taxon>Dendroctonus</taxon>
    </lineage>
</organism>